<dbReference type="InterPro" id="IPR027417">
    <property type="entry name" value="P-loop_NTPase"/>
</dbReference>
<dbReference type="EC" id="2.7.1.130" evidence="3 13"/>
<keyword evidence="5 13" id="KW-0444">Lipid biosynthesis</keyword>
<evidence type="ECO:0000256" key="5">
    <source>
        <dbReference type="ARBA" id="ARBA00022516"/>
    </source>
</evidence>
<evidence type="ECO:0000256" key="4">
    <source>
        <dbReference type="ARBA" id="ARBA00016436"/>
    </source>
</evidence>
<dbReference type="HAMAP" id="MF_00409">
    <property type="entry name" value="LpxK"/>
    <property type="match status" value="1"/>
</dbReference>
<keyword evidence="14" id="KW-0812">Transmembrane</keyword>
<keyword evidence="16" id="KW-1185">Reference proteome</keyword>
<keyword evidence="14" id="KW-1133">Transmembrane helix</keyword>
<feature type="binding site" evidence="13">
    <location>
        <begin position="73"/>
        <end position="80"/>
    </location>
    <ligand>
        <name>ATP</name>
        <dbReference type="ChEBI" id="CHEBI:30616"/>
    </ligand>
</feature>
<comment type="function">
    <text evidence="1 13">Transfers the gamma-phosphate of ATP to the 4'-position of a tetraacyldisaccharide 1-phosphate intermediate (termed DS-1-P) to form tetraacyldisaccharide 1,4'-bis-phosphate (lipid IVA).</text>
</comment>
<feature type="transmembrane region" description="Helical" evidence="14">
    <location>
        <begin position="29"/>
        <end position="51"/>
    </location>
</feature>
<dbReference type="Proteomes" id="UP001447008">
    <property type="component" value="Unassembled WGS sequence"/>
</dbReference>
<evidence type="ECO:0000256" key="8">
    <source>
        <dbReference type="ARBA" id="ARBA00022741"/>
    </source>
</evidence>
<keyword evidence="10 13" id="KW-0067">ATP-binding</keyword>
<dbReference type="SUPFAM" id="SSF52540">
    <property type="entry name" value="P-loop containing nucleoside triphosphate hydrolases"/>
    <property type="match status" value="1"/>
</dbReference>
<accession>A0ABU9MWI0</accession>
<evidence type="ECO:0000256" key="1">
    <source>
        <dbReference type="ARBA" id="ARBA00002274"/>
    </source>
</evidence>
<evidence type="ECO:0000256" key="6">
    <source>
        <dbReference type="ARBA" id="ARBA00022556"/>
    </source>
</evidence>
<evidence type="ECO:0000256" key="2">
    <source>
        <dbReference type="ARBA" id="ARBA00004870"/>
    </source>
</evidence>
<dbReference type="GO" id="GO:0009029">
    <property type="term" value="F:lipid-A 4'-kinase activity"/>
    <property type="evidence" value="ECO:0007669"/>
    <property type="project" value="UniProtKB-EC"/>
</dbReference>
<keyword evidence="9 13" id="KW-0418">Kinase</keyword>
<evidence type="ECO:0000256" key="12">
    <source>
        <dbReference type="ARBA" id="ARBA00029757"/>
    </source>
</evidence>
<evidence type="ECO:0000256" key="3">
    <source>
        <dbReference type="ARBA" id="ARBA00012071"/>
    </source>
</evidence>
<evidence type="ECO:0000256" key="11">
    <source>
        <dbReference type="ARBA" id="ARBA00023098"/>
    </source>
</evidence>
<evidence type="ECO:0000313" key="16">
    <source>
        <dbReference type="Proteomes" id="UP001447008"/>
    </source>
</evidence>
<keyword evidence="11 13" id="KW-0443">Lipid metabolism</keyword>
<reference evidence="15 16" key="1">
    <citation type="submission" date="2024-03" db="EMBL/GenBank/DDBJ databases">
        <title>Pseudoalteromonas qingdaonensis sp. nov., isolated from the intestines of marine benthic organisms.</title>
        <authorList>
            <person name="Lin X."/>
            <person name="Fang S."/>
            <person name="Hu X."/>
        </authorList>
    </citation>
    <scope>NUCLEOTIDE SEQUENCE [LARGE SCALE GENOMIC DNA]</scope>
    <source>
        <strain evidence="15 16">YIC-827</strain>
    </source>
</reference>
<keyword evidence="14" id="KW-0472">Membrane</keyword>
<keyword evidence="6 13" id="KW-0441">Lipid A biosynthesis</keyword>
<evidence type="ECO:0000313" key="15">
    <source>
        <dbReference type="EMBL" id="MEM0515201.1"/>
    </source>
</evidence>
<dbReference type="PANTHER" id="PTHR42724">
    <property type="entry name" value="TETRAACYLDISACCHARIDE 4'-KINASE"/>
    <property type="match status" value="1"/>
</dbReference>
<comment type="similarity">
    <text evidence="13">Belongs to the LpxK family.</text>
</comment>
<dbReference type="InterPro" id="IPR003758">
    <property type="entry name" value="LpxK"/>
</dbReference>
<evidence type="ECO:0000256" key="14">
    <source>
        <dbReference type="SAM" id="Phobius"/>
    </source>
</evidence>
<evidence type="ECO:0000256" key="13">
    <source>
        <dbReference type="HAMAP-Rule" id="MF_00409"/>
    </source>
</evidence>
<comment type="pathway">
    <text evidence="2 13">Glycolipid biosynthesis; lipid IV(A) biosynthesis; lipid IV(A) from (3R)-3-hydroxytetradecanoyl-[acyl-carrier-protein] and UDP-N-acetyl-alpha-D-glucosamine: step 6/6.</text>
</comment>
<dbReference type="NCBIfam" id="TIGR00682">
    <property type="entry name" value="lpxK"/>
    <property type="match status" value="1"/>
</dbReference>
<keyword evidence="8 13" id="KW-0547">Nucleotide-binding</keyword>
<sequence>MAGLEHQSTNEPQGFAQRLERAWYRKGDWLAFVMLPLSTLFWLLSAFNRLLFSLKIKKAYRAPVPVLVVGNISVGGNGKTPMTLFLAELLKQQGKRVGIISRGYGAEPPYTPFMVDGQCDTKTGGDEPVLLAQRTGCPVVIGGDRRASIEKLMSEHQIDVIISDDGLQHYALGRDIELCIVDAERRFGNGLLMPAGPLREGQWRLNTVDLVIYNGEAGPHDAAYRLQPSGMFSVADDTGIEPPFTSGVAVSAIGNPQRFERSLTQLGVELTEKRHFRDHHQYQAEDLPTHSAVYMTEKDAVKCRAIAHGQCYYLRVDAKANQVLEQQLQSLLKRKGVI</sequence>
<proteinExistence type="inferred from homology"/>
<comment type="caution">
    <text evidence="15">The sequence shown here is derived from an EMBL/GenBank/DDBJ whole genome shotgun (WGS) entry which is preliminary data.</text>
</comment>
<dbReference type="PANTHER" id="PTHR42724:SF1">
    <property type="entry name" value="TETRAACYLDISACCHARIDE 4'-KINASE, MITOCHONDRIAL-RELATED"/>
    <property type="match status" value="1"/>
</dbReference>
<gene>
    <name evidence="13 15" type="primary">lpxK</name>
    <name evidence="15" type="ORF">WCN91_07130</name>
</gene>
<dbReference type="Pfam" id="PF02606">
    <property type="entry name" value="LpxK"/>
    <property type="match status" value="1"/>
</dbReference>
<keyword evidence="7 13" id="KW-0808">Transferase</keyword>
<organism evidence="15 16">
    <name type="scientific">Pseudoalteromonas qingdaonensis</name>
    <dbReference type="NCBI Taxonomy" id="3131913"/>
    <lineage>
        <taxon>Bacteria</taxon>
        <taxon>Pseudomonadati</taxon>
        <taxon>Pseudomonadota</taxon>
        <taxon>Gammaproteobacteria</taxon>
        <taxon>Alteromonadales</taxon>
        <taxon>Pseudoalteromonadaceae</taxon>
        <taxon>Pseudoalteromonas</taxon>
    </lineage>
</organism>
<dbReference type="EMBL" id="JBCGCU010000006">
    <property type="protein sequence ID" value="MEM0515201.1"/>
    <property type="molecule type" value="Genomic_DNA"/>
</dbReference>
<evidence type="ECO:0000256" key="10">
    <source>
        <dbReference type="ARBA" id="ARBA00022840"/>
    </source>
</evidence>
<protein>
    <recommendedName>
        <fullName evidence="4 13">Tetraacyldisaccharide 4'-kinase</fullName>
        <ecNumber evidence="3 13">2.7.1.130</ecNumber>
    </recommendedName>
    <alternativeName>
        <fullName evidence="12 13">Lipid A 4'-kinase</fullName>
    </alternativeName>
</protein>
<name>A0ABU9MWI0_9GAMM</name>
<evidence type="ECO:0000256" key="7">
    <source>
        <dbReference type="ARBA" id="ARBA00022679"/>
    </source>
</evidence>
<dbReference type="RefSeq" id="WP_342677654.1">
    <property type="nucleotide sequence ID" value="NZ_JBCGCU010000006.1"/>
</dbReference>
<evidence type="ECO:0000256" key="9">
    <source>
        <dbReference type="ARBA" id="ARBA00022777"/>
    </source>
</evidence>
<comment type="catalytic activity">
    <reaction evidence="13">
        <text>a lipid A disaccharide + ATP = a lipid IVA + ADP + H(+)</text>
        <dbReference type="Rhea" id="RHEA:67840"/>
        <dbReference type="ChEBI" id="CHEBI:15378"/>
        <dbReference type="ChEBI" id="CHEBI:30616"/>
        <dbReference type="ChEBI" id="CHEBI:176343"/>
        <dbReference type="ChEBI" id="CHEBI:176425"/>
        <dbReference type="ChEBI" id="CHEBI:456216"/>
        <dbReference type="EC" id="2.7.1.130"/>
    </reaction>
</comment>